<proteinExistence type="predicted"/>
<evidence type="ECO:0000256" key="1">
    <source>
        <dbReference type="SAM" id="MobiDB-lite"/>
    </source>
</evidence>
<organism evidence="2">
    <name type="scientific">Craspedostauros australis</name>
    <dbReference type="NCBI Taxonomy" id="1486917"/>
    <lineage>
        <taxon>Eukaryota</taxon>
        <taxon>Sar</taxon>
        <taxon>Stramenopiles</taxon>
        <taxon>Ochrophyta</taxon>
        <taxon>Bacillariophyta</taxon>
        <taxon>Bacillariophyceae</taxon>
        <taxon>Bacillariophycidae</taxon>
        <taxon>Naviculales</taxon>
        <taxon>Naviculaceae</taxon>
        <taxon>Craspedostauros</taxon>
    </lineage>
</organism>
<sequence length="105" mass="11513">MSTFNMTDRQAETQRPTAFLPAAADPSRRHSASNIPDEVAKMAADDQPVSPPISTRKKMQTCMSPSRAERPTGWLSGSGGRARRSWRAKNPEDLVDSSEQGRKVA</sequence>
<name>A0A7R9ZP68_9STRA</name>
<accession>A0A7R9ZP68</accession>
<reference evidence="2" key="1">
    <citation type="submission" date="2021-01" db="EMBL/GenBank/DDBJ databases">
        <authorList>
            <person name="Corre E."/>
            <person name="Pelletier E."/>
            <person name="Niang G."/>
            <person name="Scheremetjew M."/>
            <person name="Finn R."/>
            <person name="Kale V."/>
            <person name="Holt S."/>
            <person name="Cochrane G."/>
            <person name="Meng A."/>
            <person name="Brown T."/>
            <person name="Cohen L."/>
        </authorList>
    </citation>
    <scope>NUCLEOTIDE SEQUENCE</scope>
    <source>
        <strain evidence="2">CCMP3328</strain>
    </source>
</reference>
<dbReference type="EMBL" id="HBEF01016396">
    <property type="protein sequence ID" value="CAD8338115.1"/>
    <property type="molecule type" value="Transcribed_RNA"/>
</dbReference>
<gene>
    <name evidence="2" type="ORF">CAUS1442_LOCUS10243</name>
</gene>
<dbReference type="AlphaFoldDB" id="A0A7R9ZP68"/>
<feature type="compositionally biased region" description="Polar residues" evidence="1">
    <location>
        <begin position="1"/>
        <end position="16"/>
    </location>
</feature>
<protein>
    <submittedName>
        <fullName evidence="2">Uncharacterized protein</fullName>
    </submittedName>
</protein>
<evidence type="ECO:0000313" key="2">
    <source>
        <dbReference type="EMBL" id="CAD8338115.1"/>
    </source>
</evidence>
<feature type="region of interest" description="Disordered" evidence="1">
    <location>
        <begin position="1"/>
        <end position="105"/>
    </location>
</feature>